<dbReference type="AlphaFoldDB" id="A0A218WV35"/>
<dbReference type="EMBL" id="MTKT01003159">
    <property type="protein sequence ID" value="OWM76655.1"/>
    <property type="molecule type" value="Genomic_DNA"/>
</dbReference>
<evidence type="ECO:0000313" key="3">
    <source>
        <dbReference type="Proteomes" id="UP000197138"/>
    </source>
</evidence>
<comment type="caution">
    <text evidence="2">The sequence shown here is derived from an EMBL/GenBank/DDBJ whole genome shotgun (WGS) entry which is preliminary data.</text>
</comment>
<evidence type="ECO:0000256" key="1">
    <source>
        <dbReference type="SAM" id="MobiDB-lite"/>
    </source>
</evidence>
<evidence type="ECO:0000313" key="2">
    <source>
        <dbReference type="EMBL" id="OWM76655.1"/>
    </source>
</evidence>
<protein>
    <submittedName>
        <fullName evidence="2">Uncharacterized protein</fullName>
    </submittedName>
</protein>
<name>A0A218WV35_PUNGR</name>
<accession>A0A218WV35</accession>
<reference evidence="3" key="1">
    <citation type="journal article" date="2017" name="Plant J.">
        <title>The pomegranate (Punica granatum L.) genome and the genomics of punicalagin biosynthesis.</title>
        <authorList>
            <person name="Qin G."/>
            <person name="Xu C."/>
            <person name="Ming R."/>
            <person name="Tang H."/>
            <person name="Guyot R."/>
            <person name="Kramer E.M."/>
            <person name="Hu Y."/>
            <person name="Yi X."/>
            <person name="Qi Y."/>
            <person name="Xu X."/>
            <person name="Gao Z."/>
            <person name="Pan H."/>
            <person name="Jian J."/>
            <person name="Tian Y."/>
            <person name="Yue Z."/>
            <person name="Xu Y."/>
        </authorList>
    </citation>
    <scope>NUCLEOTIDE SEQUENCE [LARGE SCALE GENOMIC DNA]</scope>
    <source>
        <strain evidence="3">cv. Dabenzi</strain>
    </source>
</reference>
<feature type="region of interest" description="Disordered" evidence="1">
    <location>
        <begin position="1"/>
        <end position="30"/>
    </location>
</feature>
<organism evidence="2 3">
    <name type="scientific">Punica granatum</name>
    <name type="common">Pomegranate</name>
    <dbReference type="NCBI Taxonomy" id="22663"/>
    <lineage>
        <taxon>Eukaryota</taxon>
        <taxon>Viridiplantae</taxon>
        <taxon>Streptophyta</taxon>
        <taxon>Embryophyta</taxon>
        <taxon>Tracheophyta</taxon>
        <taxon>Spermatophyta</taxon>
        <taxon>Magnoliopsida</taxon>
        <taxon>eudicotyledons</taxon>
        <taxon>Gunneridae</taxon>
        <taxon>Pentapetalae</taxon>
        <taxon>rosids</taxon>
        <taxon>malvids</taxon>
        <taxon>Myrtales</taxon>
        <taxon>Lythraceae</taxon>
        <taxon>Punica</taxon>
    </lineage>
</organism>
<proteinExistence type="predicted"/>
<dbReference type="Proteomes" id="UP000197138">
    <property type="component" value="Unassembled WGS sequence"/>
</dbReference>
<gene>
    <name evidence="2" type="ORF">CDL15_Pgr009220</name>
</gene>
<sequence>MLYYASGRERRLGDLEGSQGPASGSGEQKRGVVGCDCWGCCCGSSGLVRAAEGTVVKAVGGAQAAG</sequence>